<keyword evidence="3" id="KW-1185">Reference proteome</keyword>
<organism evidence="2 3">
    <name type="scientific">Saitozyma podzolica</name>
    <dbReference type="NCBI Taxonomy" id="1890683"/>
    <lineage>
        <taxon>Eukaryota</taxon>
        <taxon>Fungi</taxon>
        <taxon>Dikarya</taxon>
        <taxon>Basidiomycota</taxon>
        <taxon>Agaricomycotina</taxon>
        <taxon>Tremellomycetes</taxon>
        <taxon>Tremellales</taxon>
        <taxon>Trimorphomycetaceae</taxon>
        <taxon>Saitozyma</taxon>
    </lineage>
</organism>
<dbReference type="Proteomes" id="UP000279259">
    <property type="component" value="Unassembled WGS sequence"/>
</dbReference>
<evidence type="ECO:0000313" key="3">
    <source>
        <dbReference type="Proteomes" id="UP000279259"/>
    </source>
</evidence>
<accession>A0A427Y2V8</accession>
<proteinExistence type="predicted"/>
<protein>
    <submittedName>
        <fullName evidence="2">Uncharacterized protein</fullName>
    </submittedName>
</protein>
<name>A0A427Y2V8_9TREE</name>
<gene>
    <name evidence="2" type="ORF">EHS25_004826</name>
</gene>
<dbReference type="AlphaFoldDB" id="A0A427Y2V8"/>
<dbReference type="EMBL" id="RSCD01000020">
    <property type="protein sequence ID" value="RSH85430.1"/>
    <property type="molecule type" value="Genomic_DNA"/>
</dbReference>
<evidence type="ECO:0000313" key="2">
    <source>
        <dbReference type="EMBL" id="RSH85430.1"/>
    </source>
</evidence>
<evidence type="ECO:0000256" key="1">
    <source>
        <dbReference type="SAM" id="MobiDB-lite"/>
    </source>
</evidence>
<comment type="caution">
    <text evidence="2">The sequence shown here is derived from an EMBL/GenBank/DDBJ whole genome shotgun (WGS) entry which is preliminary data.</text>
</comment>
<sequence length="74" mass="8043">MGEEGRNVADRLGGGVRGEVGSSEVWREDDSPEDLEANEREGMGMGMVMGIGQMGFQQGFRPGMMQPGFRPGFF</sequence>
<feature type="region of interest" description="Disordered" evidence="1">
    <location>
        <begin position="1"/>
        <end position="37"/>
    </location>
</feature>
<reference evidence="2 3" key="1">
    <citation type="submission" date="2018-11" db="EMBL/GenBank/DDBJ databases">
        <title>Genome sequence of Saitozyma podzolica DSM 27192.</title>
        <authorList>
            <person name="Aliyu H."/>
            <person name="Gorte O."/>
            <person name="Ochsenreither K."/>
        </authorList>
    </citation>
    <scope>NUCLEOTIDE SEQUENCE [LARGE SCALE GENOMIC DNA]</scope>
    <source>
        <strain evidence="2 3">DSM 27192</strain>
    </source>
</reference>